<name>A0A699YH95_HAELA</name>
<keyword evidence="2" id="KW-1185">Reference proteome</keyword>
<dbReference type="EMBL" id="BLLF01000237">
    <property type="protein sequence ID" value="GFH09473.1"/>
    <property type="molecule type" value="Genomic_DNA"/>
</dbReference>
<dbReference type="Proteomes" id="UP000485058">
    <property type="component" value="Unassembled WGS sequence"/>
</dbReference>
<sequence length="140" mass="14396">MPCEDMGGGIRLYTLQTGILLAAAEGADSQLTDVLVASAPPPATAPAHLLPCSPTYYFTLFCNSFSSLTLTRSPADQQPCSSAHPALRQLASTVAGHGSQSAELRGCAAKGGRPGPAGPTQLVQRPAVLRHDRISVSVAT</sequence>
<evidence type="ECO:0000313" key="2">
    <source>
        <dbReference type="Proteomes" id="UP000485058"/>
    </source>
</evidence>
<proteinExistence type="predicted"/>
<comment type="caution">
    <text evidence="1">The sequence shown here is derived from an EMBL/GenBank/DDBJ whole genome shotgun (WGS) entry which is preliminary data.</text>
</comment>
<reference evidence="1 2" key="1">
    <citation type="submission" date="2020-02" db="EMBL/GenBank/DDBJ databases">
        <title>Draft genome sequence of Haematococcus lacustris strain NIES-144.</title>
        <authorList>
            <person name="Morimoto D."/>
            <person name="Nakagawa S."/>
            <person name="Yoshida T."/>
            <person name="Sawayama S."/>
        </authorList>
    </citation>
    <scope>NUCLEOTIDE SEQUENCE [LARGE SCALE GENOMIC DNA]</scope>
    <source>
        <strain evidence="1 2">NIES-144</strain>
    </source>
</reference>
<evidence type="ECO:0000313" key="1">
    <source>
        <dbReference type="EMBL" id="GFH09473.1"/>
    </source>
</evidence>
<protein>
    <submittedName>
        <fullName evidence="1">Uncharacterized protein</fullName>
    </submittedName>
</protein>
<organism evidence="1 2">
    <name type="scientific">Haematococcus lacustris</name>
    <name type="common">Green alga</name>
    <name type="synonym">Haematococcus pluvialis</name>
    <dbReference type="NCBI Taxonomy" id="44745"/>
    <lineage>
        <taxon>Eukaryota</taxon>
        <taxon>Viridiplantae</taxon>
        <taxon>Chlorophyta</taxon>
        <taxon>core chlorophytes</taxon>
        <taxon>Chlorophyceae</taxon>
        <taxon>CS clade</taxon>
        <taxon>Chlamydomonadales</taxon>
        <taxon>Haematococcaceae</taxon>
        <taxon>Haematococcus</taxon>
    </lineage>
</organism>
<gene>
    <name evidence="1" type="ORF">HaLaN_04622</name>
</gene>
<dbReference type="AlphaFoldDB" id="A0A699YH95"/>
<accession>A0A699YH95</accession>